<proteinExistence type="predicted"/>
<comment type="caution">
    <text evidence="2">The sequence shown here is derived from an EMBL/GenBank/DDBJ whole genome shotgun (WGS) entry which is preliminary data.</text>
</comment>
<accession>A0A9X3NPK7</accession>
<feature type="compositionally biased region" description="Low complexity" evidence="1">
    <location>
        <begin position="566"/>
        <end position="584"/>
    </location>
</feature>
<keyword evidence="3" id="KW-1185">Reference proteome</keyword>
<evidence type="ECO:0000313" key="2">
    <source>
        <dbReference type="EMBL" id="MDA0565906.1"/>
    </source>
</evidence>
<organism evidence="2 3">
    <name type="scientific">Streptomonospora mangrovi</name>
    <dbReference type="NCBI Taxonomy" id="2883123"/>
    <lineage>
        <taxon>Bacteria</taxon>
        <taxon>Bacillati</taxon>
        <taxon>Actinomycetota</taxon>
        <taxon>Actinomycetes</taxon>
        <taxon>Streptosporangiales</taxon>
        <taxon>Nocardiopsidaceae</taxon>
        <taxon>Streptomonospora</taxon>
    </lineage>
</organism>
<name>A0A9X3NPK7_9ACTN</name>
<sequence>MSDGVIDPSAIPIPRVNPEDLRTAGDALKNDGTEIQGVGNDIKSEWDRLDGIYIAPESGVLLSALNQVPTQGDEFNTAVAVVGGALLTFADRAEEIKGRLETLKADAQEFRDEIDGDDDWREDEDKVNRHNNLNNDVLAALNDYMAAERDCANEITRHFGGTTFVATDPGGETGLGRNQQAYGYTEVPENVETPWATPQQYDAPWYEDVWNGVADFGVGIAEDLGAMVGLYGEDGWGVSSWSEWGNNLKDNWGDTLAGLGSLVGVYGENGWGVGSFGEWWGNFSSGWTEFAHAIVPWREWGDRPGYVITQSALNVGSMFLGGAGVFKGLARGSRAVGGGGDNPDAPDTDSPDTPSRIDADSMPGLDGLGDRPSTTGLQEALDGLEIDPSRLDGLDNALDDAAGFADRTSPVDPAGNDIPGGGGTSPQGGFQPTALNSTYDAPDTTPALDVDTPSRLTGDFDTPADTTGSGTTTPVETTGPPPRGGLDDSPGLDTTPDPDTAPGDRPTPLGDTDTPDTDPVDTDPIDTGADPDTSRGDDDSDGPGDQDDTAPYERPRPRLGGSEGPGPAFDSDGADSGDSAPPSGEDAPRPDPVDDPPLEDTYKPPVGDRADRGFYDDHAQHVRVGYTDSNGYYYDDQGRVYVQEPDSLNALRGYQEIRAAEGDTAQISQNTGIDQGLLDRVKQHLFFREHVVATDPNNHRVGLFSPLNHIADLWRGATDGPLSEDDALRFRRLIMHEGAESGLMENGIPFRSTHPGYYDHREYPAAGPQHFGAHDLAFGEHGDMWTIIDRIGIRRPNFELNDDLSNIDDYVDHVLRELGKK</sequence>
<dbReference type="EMBL" id="JAJAQC010000027">
    <property type="protein sequence ID" value="MDA0565906.1"/>
    <property type="molecule type" value="Genomic_DNA"/>
</dbReference>
<reference evidence="2" key="1">
    <citation type="submission" date="2021-10" db="EMBL/GenBank/DDBJ databases">
        <title>Streptomonospora sp. nov., isolated from mangrove soil.</title>
        <authorList>
            <person name="Chen X."/>
            <person name="Ge X."/>
            <person name="Liu W."/>
        </authorList>
    </citation>
    <scope>NUCLEOTIDE SEQUENCE</scope>
    <source>
        <strain evidence="2">S1-112</strain>
    </source>
</reference>
<evidence type="ECO:0000256" key="1">
    <source>
        <dbReference type="SAM" id="MobiDB-lite"/>
    </source>
</evidence>
<feature type="compositionally biased region" description="Acidic residues" evidence="1">
    <location>
        <begin position="513"/>
        <end position="524"/>
    </location>
</feature>
<feature type="compositionally biased region" description="Acidic residues" evidence="1">
    <location>
        <begin position="538"/>
        <end position="550"/>
    </location>
</feature>
<protein>
    <submittedName>
        <fullName evidence="2">Uncharacterized protein</fullName>
    </submittedName>
</protein>
<feature type="region of interest" description="Disordered" evidence="1">
    <location>
        <begin position="335"/>
        <end position="376"/>
    </location>
</feature>
<dbReference type="Proteomes" id="UP001140076">
    <property type="component" value="Unassembled WGS sequence"/>
</dbReference>
<dbReference type="AlphaFoldDB" id="A0A9X3NPK7"/>
<feature type="region of interest" description="Disordered" evidence="1">
    <location>
        <begin position="403"/>
        <end position="615"/>
    </location>
</feature>
<evidence type="ECO:0000313" key="3">
    <source>
        <dbReference type="Proteomes" id="UP001140076"/>
    </source>
</evidence>
<gene>
    <name evidence="2" type="ORF">LG943_16525</name>
</gene>
<feature type="compositionally biased region" description="Low complexity" evidence="1">
    <location>
        <begin position="487"/>
        <end position="512"/>
    </location>
</feature>
<feature type="compositionally biased region" description="Basic and acidic residues" evidence="1">
    <location>
        <begin position="600"/>
        <end position="615"/>
    </location>
</feature>
<feature type="compositionally biased region" description="Low complexity" evidence="1">
    <location>
        <begin position="463"/>
        <end position="478"/>
    </location>
</feature>
<dbReference type="RefSeq" id="WP_270073166.1">
    <property type="nucleotide sequence ID" value="NZ_JAJAQC010000027.1"/>
</dbReference>